<proteinExistence type="predicted"/>
<gene>
    <name evidence="1" type="ORF">NCTC8009_01569</name>
</gene>
<dbReference type="AlphaFoldDB" id="A0A2X3JZM3"/>
<name>A0A2X3JZM3_ECOLX</name>
<evidence type="ECO:0000313" key="2">
    <source>
        <dbReference type="Proteomes" id="UP000250991"/>
    </source>
</evidence>
<sequence>MGEESEDCTLWGLSIPSNKKGRKIRPFDAFAVLFFLKTEFFLQIVDVSATMLEVLVIHDADLQINVGFDTVDDQLLQRILHASNRHVTVFTVANQAYRSFES</sequence>
<dbReference type="Proteomes" id="UP000250991">
    <property type="component" value="Unassembled WGS sequence"/>
</dbReference>
<reference evidence="1 2" key="1">
    <citation type="submission" date="2018-06" db="EMBL/GenBank/DDBJ databases">
        <authorList>
            <consortium name="Pathogen Informatics"/>
            <person name="Doyle S."/>
        </authorList>
    </citation>
    <scope>NUCLEOTIDE SEQUENCE [LARGE SCALE GENOMIC DNA]</scope>
    <source>
        <strain evidence="1 2">NCTC8009</strain>
    </source>
</reference>
<accession>A0A2X3JZM3</accession>
<organism evidence="1 2">
    <name type="scientific">Escherichia coli</name>
    <dbReference type="NCBI Taxonomy" id="562"/>
    <lineage>
        <taxon>Bacteria</taxon>
        <taxon>Pseudomonadati</taxon>
        <taxon>Pseudomonadota</taxon>
        <taxon>Gammaproteobacteria</taxon>
        <taxon>Enterobacterales</taxon>
        <taxon>Enterobacteriaceae</taxon>
        <taxon>Escherichia</taxon>
    </lineage>
</organism>
<evidence type="ECO:0000313" key="1">
    <source>
        <dbReference type="EMBL" id="SQD01151.1"/>
    </source>
</evidence>
<dbReference type="EMBL" id="UARW01000010">
    <property type="protein sequence ID" value="SQD01151.1"/>
    <property type="molecule type" value="Genomic_DNA"/>
</dbReference>
<protein>
    <submittedName>
        <fullName evidence="1">Uncharacterized protein</fullName>
    </submittedName>
</protein>